<name>A0A7C9MRM4_9DEIO</name>
<dbReference type="PROSITE" id="PS51257">
    <property type="entry name" value="PROKAR_LIPOPROTEIN"/>
    <property type="match status" value="1"/>
</dbReference>
<proteinExistence type="predicted"/>
<organism evidence="2 3">
    <name type="scientific">Deinococcus arboris</name>
    <dbReference type="NCBI Taxonomy" id="2682977"/>
    <lineage>
        <taxon>Bacteria</taxon>
        <taxon>Thermotogati</taxon>
        <taxon>Deinococcota</taxon>
        <taxon>Deinococci</taxon>
        <taxon>Deinococcales</taxon>
        <taxon>Deinococcaceae</taxon>
        <taxon>Deinococcus</taxon>
    </lineage>
</organism>
<sequence>MTKRMLLTGLTALLAACAPAPLPAAPTPAAPHPAGLYELQLRVTDQGVGQASLRHVDPGGLLSGQALTAAGDPVQLGAQAITTQTFTTRKNGADIRHISTTFAATNVTASALQNLTLLPVVLTDTDGDPENNATAPTVVGTPFRSVRLFDGSDASGQAASIRPVQGQQVNVQTGESTDNLAATLFLSGLNVASLGATPPAGLSMTVQNQGWLAAETLAPGATVPVTFAVDLPIDRSNTRGQAFSFSLMFTAAQDVTGSEVGLPADPAVVRGTLQGWTRGAGYELSEEYMAESGWVRRRTVPVAAIGSVDLSLQGQETSQLFPFLDADCPVQGEQSAPNLHVAWPYLAVYSAQGDRLGQVREVDTTNKPVRRLYADAPLRVKGTAPCQSLPEISFEYDLTLQPGWNLITETQRRVGENFIIRYQSLPSGARTRLRFVQSGPWVRVGSPEFGSELNLRAGQPLAVPFQLFQDGGVSGPVTVTSSLPGVSVTPDTLNLPALTGQTLGVQAVTTSLTLTADARLAGFSDPLTLTFFQNGQVVGRVSYLLTVTP</sequence>
<accession>A0A7C9MRM4</accession>
<feature type="chain" id="PRO_5028973645" description="Lipoprotein" evidence="1">
    <location>
        <begin position="25"/>
        <end position="549"/>
    </location>
</feature>
<evidence type="ECO:0000256" key="1">
    <source>
        <dbReference type="SAM" id="SignalP"/>
    </source>
</evidence>
<comment type="caution">
    <text evidence="2">The sequence shown here is derived from an EMBL/GenBank/DDBJ whole genome shotgun (WGS) entry which is preliminary data.</text>
</comment>
<evidence type="ECO:0000313" key="3">
    <source>
        <dbReference type="Proteomes" id="UP000483286"/>
    </source>
</evidence>
<reference evidence="2 3" key="1">
    <citation type="submission" date="2019-12" db="EMBL/GenBank/DDBJ databases">
        <title>Deinococcus sp. HMF7620 Genome sequencing and assembly.</title>
        <authorList>
            <person name="Kang H."/>
            <person name="Kim H."/>
            <person name="Joh K."/>
        </authorList>
    </citation>
    <scope>NUCLEOTIDE SEQUENCE [LARGE SCALE GENOMIC DNA]</scope>
    <source>
        <strain evidence="2 3">HMF7620</strain>
    </source>
</reference>
<dbReference type="AlphaFoldDB" id="A0A7C9MRM4"/>
<dbReference type="RefSeq" id="WP_157459414.1">
    <property type="nucleotide sequence ID" value="NZ_WQLB01000013.1"/>
</dbReference>
<dbReference type="Proteomes" id="UP000483286">
    <property type="component" value="Unassembled WGS sequence"/>
</dbReference>
<gene>
    <name evidence="2" type="ORF">GO986_11350</name>
</gene>
<protein>
    <recommendedName>
        <fullName evidence="4">Lipoprotein</fullName>
    </recommendedName>
</protein>
<dbReference type="EMBL" id="WQLB01000013">
    <property type="protein sequence ID" value="MVN87364.1"/>
    <property type="molecule type" value="Genomic_DNA"/>
</dbReference>
<evidence type="ECO:0008006" key="4">
    <source>
        <dbReference type="Google" id="ProtNLM"/>
    </source>
</evidence>
<feature type="signal peptide" evidence="1">
    <location>
        <begin position="1"/>
        <end position="24"/>
    </location>
</feature>
<keyword evidence="1" id="KW-0732">Signal</keyword>
<evidence type="ECO:0000313" key="2">
    <source>
        <dbReference type="EMBL" id="MVN87364.1"/>
    </source>
</evidence>
<keyword evidence="3" id="KW-1185">Reference proteome</keyword>